<accession>A0A7J6MU48</accession>
<dbReference type="Proteomes" id="UP000591131">
    <property type="component" value="Unassembled WGS sequence"/>
</dbReference>
<dbReference type="AlphaFoldDB" id="A0A7J6MU48"/>
<dbReference type="EMBL" id="JAAPAO010000052">
    <property type="protein sequence ID" value="KAF4675083.1"/>
    <property type="molecule type" value="Genomic_DNA"/>
</dbReference>
<protein>
    <submittedName>
        <fullName evidence="1">Uncharacterized protein</fullName>
    </submittedName>
</protein>
<reference evidence="1 2" key="1">
    <citation type="submission" date="2020-04" db="EMBL/GenBank/DDBJ databases">
        <title>Perkinsus chesapeaki whole genome sequence.</title>
        <authorList>
            <person name="Bogema D.R."/>
        </authorList>
    </citation>
    <scope>NUCLEOTIDE SEQUENCE [LARGE SCALE GENOMIC DNA]</scope>
    <source>
        <strain evidence="1">ATCC PRA-425</strain>
    </source>
</reference>
<organism evidence="1 2">
    <name type="scientific">Perkinsus chesapeaki</name>
    <name type="common">Clam parasite</name>
    <name type="synonym">Perkinsus andrewsi</name>
    <dbReference type="NCBI Taxonomy" id="330153"/>
    <lineage>
        <taxon>Eukaryota</taxon>
        <taxon>Sar</taxon>
        <taxon>Alveolata</taxon>
        <taxon>Perkinsozoa</taxon>
        <taxon>Perkinsea</taxon>
        <taxon>Perkinsida</taxon>
        <taxon>Perkinsidae</taxon>
        <taxon>Perkinsus</taxon>
    </lineage>
</organism>
<evidence type="ECO:0000313" key="2">
    <source>
        <dbReference type="Proteomes" id="UP000591131"/>
    </source>
</evidence>
<gene>
    <name evidence="1" type="ORF">FOL47_008258</name>
</gene>
<dbReference type="SUPFAM" id="SSF52540">
    <property type="entry name" value="P-loop containing nucleoside triphosphate hydrolases"/>
    <property type="match status" value="1"/>
</dbReference>
<evidence type="ECO:0000313" key="1">
    <source>
        <dbReference type="EMBL" id="KAF4675083.1"/>
    </source>
</evidence>
<proteinExistence type="predicted"/>
<comment type="caution">
    <text evidence="1">The sequence shown here is derived from an EMBL/GenBank/DDBJ whole genome shotgun (WGS) entry which is preliminary data.</text>
</comment>
<name>A0A7J6MU48_PERCH</name>
<keyword evidence="2" id="KW-1185">Reference proteome</keyword>
<dbReference type="InterPro" id="IPR027417">
    <property type="entry name" value="P-loop_NTPase"/>
</dbReference>
<dbReference type="Gene3D" id="1.20.58.980">
    <property type="match status" value="1"/>
</dbReference>
<sequence length="248" mass="27777">MDGHASIDDLYVSPKSPVRRITIDFINGKSGSIILHGDGRHAALGEILANMTREWYRATGIISPRSTNRRHVEYRITSLSDGSRQPESSPWTSLEASVPYFDEVETFRLSDQHLIEFNLTQDEGRVLSRLCIVCLTTAGTTDLSDDHPKSTVLADMFAVKQCLAALQRSDVKHVPYHLSPLTRRLRHVWQLSTTCVVIGCCSGASDSSALWRTLTFTEACCRHLHNSIGAVHRPRPEPFSHHRSTCQQ</sequence>